<dbReference type="Proteomes" id="UP000031189">
    <property type="component" value="Unassembled WGS sequence"/>
</dbReference>
<dbReference type="Pfam" id="PF04324">
    <property type="entry name" value="Fer2_BFD"/>
    <property type="match status" value="1"/>
</dbReference>
<proteinExistence type="predicted"/>
<accession>A0A0B3VM77</accession>
<dbReference type="STRING" id="1577792.QX51_05915"/>
<evidence type="ECO:0000259" key="1">
    <source>
        <dbReference type="Pfam" id="PF04324"/>
    </source>
</evidence>
<keyword evidence="3" id="KW-1185">Reference proteome</keyword>
<dbReference type="RefSeq" id="WP_039678982.1">
    <property type="nucleotide sequence ID" value="NZ_JAWGXO010000001.1"/>
</dbReference>
<reference evidence="2 3" key="1">
    <citation type="submission" date="2014-12" db="EMBL/GenBank/DDBJ databases">
        <title>Draft genome sequence of Terrisporobacter sp. 08-306576, isolated from the blood culture of a bacteremia patient.</title>
        <authorList>
            <person name="Lund L.C."/>
            <person name="Sydenham T.V."/>
            <person name="Hogh S.V."/>
            <person name="Skov M.N."/>
            <person name="Kemp M."/>
            <person name="Justesen U.S."/>
        </authorList>
    </citation>
    <scope>NUCLEOTIDE SEQUENCE [LARGE SCALE GENOMIC DNA]</scope>
    <source>
        <strain evidence="2 3">08-306576</strain>
    </source>
</reference>
<organism evidence="2 3">
    <name type="scientific">Terrisporobacter othiniensis</name>
    <dbReference type="NCBI Taxonomy" id="1577792"/>
    <lineage>
        <taxon>Bacteria</taxon>
        <taxon>Bacillati</taxon>
        <taxon>Bacillota</taxon>
        <taxon>Clostridia</taxon>
        <taxon>Peptostreptococcales</taxon>
        <taxon>Peptostreptococcaceae</taxon>
        <taxon>Terrisporobacter</taxon>
    </lineage>
</organism>
<dbReference type="OrthoDB" id="1753524at2"/>
<evidence type="ECO:0000313" key="3">
    <source>
        <dbReference type="Proteomes" id="UP000031189"/>
    </source>
</evidence>
<dbReference type="InterPro" id="IPR041854">
    <property type="entry name" value="BFD-like_2Fe2S-bd_dom_sf"/>
</dbReference>
<dbReference type="AlphaFoldDB" id="A0A0B3VM77"/>
<protein>
    <recommendedName>
        <fullName evidence="1">BFD-like [2Fe-2S]-binding domain-containing protein</fullName>
    </recommendedName>
</protein>
<gene>
    <name evidence="2" type="ORF">QX51_05915</name>
</gene>
<dbReference type="InterPro" id="IPR007419">
    <property type="entry name" value="BFD-like_2Fe2S-bd_dom"/>
</dbReference>
<feature type="domain" description="BFD-like [2Fe-2S]-binding" evidence="1">
    <location>
        <begin position="8"/>
        <end position="55"/>
    </location>
</feature>
<evidence type="ECO:0000313" key="2">
    <source>
        <dbReference type="EMBL" id="KHS57886.1"/>
    </source>
</evidence>
<dbReference type="Gene3D" id="1.10.10.1100">
    <property type="entry name" value="BFD-like [2Fe-2S]-binding domain"/>
    <property type="match status" value="1"/>
</dbReference>
<dbReference type="EMBL" id="JWHR01000062">
    <property type="protein sequence ID" value="KHS57886.1"/>
    <property type="molecule type" value="Genomic_DNA"/>
</dbReference>
<name>A0A0B3VM77_9FIRM</name>
<sequence length="60" mass="6801">MENLNKNVCNCRKVSFEKIEESIKNGADSFEKVVEETKATKGCGRCKSYVEDIVKSKLNK</sequence>
<comment type="caution">
    <text evidence="2">The sequence shown here is derived from an EMBL/GenBank/DDBJ whole genome shotgun (WGS) entry which is preliminary data.</text>
</comment>